<evidence type="ECO:0000313" key="2">
    <source>
        <dbReference type="EMBL" id="KAL1619749.1"/>
    </source>
</evidence>
<evidence type="ECO:0008006" key="4">
    <source>
        <dbReference type="Google" id="ProtNLM"/>
    </source>
</evidence>
<dbReference type="Proteomes" id="UP001521116">
    <property type="component" value="Unassembled WGS sequence"/>
</dbReference>
<reference evidence="2 3" key="1">
    <citation type="submission" date="2024-02" db="EMBL/GenBank/DDBJ databases">
        <title>De novo assembly and annotation of 12 fungi associated with fruit tree decline syndrome in Ontario, Canada.</title>
        <authorList>
            <person name="Sulman M."/>
            <person name="Ellouze W."/>
            <person name="Ilyukhin E."/>
        </authorList>
    </citation>
    <scope>NUCLEOTIDE SEQUENCE [LARGE SCALE GENOMIC DNA]</scope>
    <source>
        <strain evidence="2 3">M1-105</strain>
    </source>
</reference>
<organism evidence="2 3">
    <name type="scientific">Neofusicoccum ribis</name>
    <dbReference type="NCBI Taxonomy" id="45134"/>
    <lineage>
        <taxon>Eukaryota</taxon>
        <taxon>Fungi</taxon>
        <taxon>Dikarya</taxon>
        <taxon>Ascomycota</taxon>
        <taxon>Pezizomycotina</taxon>
        <taxon>Dothideomycetes</taxon>
        <taxon>Dothideomycetes incertae sedis</taxon>
        <taxon>Botryosphaeriales</taxon>
        <taxon>Botryosphaeriaceae</taxon>
        <taxon>Neofusicoccum</taxon>
    </lineage>
</organism>
<accession>A0ABR3SFV0</accession>
<feature type="region of interest" description="Disordered" evidence="1">
    <location>
        <begin position="58"/>
        <end position="97"/>
    </location>
</feature>
<comment type="caution">
    <text evidence="2">The sequence shown here is derived from an EMBL/GenBank/DDBJ whole genome shotgun (WGS) entry which is preliminary data.</text>
</comment>
<feature type="compositionally biased region" description="Polar residues" evidence="1">
    <location>
        <begin position="70"/>
        <end position="84"/>
    </location>
</feature>
<sequence>MQIACTGGVDESQMAHDDLEICCQALLDMCQCYRSATRALEVVILLKTEWRKLAARWPDTAGSGRRTRNQEPSLASAQPVTDVSSGERGLSNARGMADEASGPWQVLDWTDLPQDPIFDLSPSDHTEEQSLERMFAWGENLLRAYDLEAVTM</sequence>
<keyword evidence="3" id="KW-1185">Reference proteome</keyword>
<evidence type="ECO:0000256" key="1">
    <source>
        <dbReference type="SAM" id="MobiDB-lite"/>
    </source>
</evidence>
<protein>
    <recommendedName>
        <fullName evidence="4">Fungal specific transcription factor</fullName>
    </recommendedName>
</protein>
<dbReference type="EMBL" id="JAJVDC020000181">
    <property type="protein sequence ID" value="KAL1619749.1"/>
    <property type="molecule type" value="Genomic_DNA"/>
</dbReference>
<proteinExistence type="predicted"/>
<evidence type="ECO:0000313" key="3">
    <source>
        <dbReference type="Proteomes" id="UP001521116"/>
    </source>
</evidence>
<gene>
    <name evidence="2" type="ORF">SLS56_009950</name>
</gene>
<name>A0ABR3SFV0_9PEZI</name>